<dbReference type="Proteomes" id="UP001172159">
    <property type="component" value="Unassembled WGS sequence"/>
</dbReference>
<feature type="region of interest" description="Disordered" evidence="1">
    <location>
        <begin position="398"/>
        <end position="441"/>
    </location>
</feature>
<gene>
    <name evidence="2" type="ORF">B0T21DRAFT_406852</name>
</gene>
<proteinExistence type="predicted"/>
<evidence type="ECO:0000313" key="3">
    <source>
        <dbReference type="Proteomes" id="UP001172159"/>
    </source>
</evidence>
<evidence type="ECO:0000313" key="2">
    <source>
        <dbReference type="EMBL" id="KAK0748325.1"/>
    </source>
</evidence>
<keyword evidence="3" id="KW-1185">Reference proteome</keyword>
<comment type="caution">
    <text evidence="2">The sequence shown here is derived from an EMBL/GenBank/DDBJ whole genome shotgun (WGS) entry which is preliminary data.</text>
</comment>
<dbReference type="AlphaFoldDB" id="A0AA40EZB7"/>
<evidence type="ECO:0000256" key="1">
    <source>
        <dbReference type="SAM" id="MobiDB-lite"/>
    </source>
</evidence>
<sequence length="441" mass="48684">MPSASTLRTVSSYRREYLPKKDALLPIKLFPPLQLPQISPENLPPKLSFNLETDSTEKRVLLIIPTKNPSKTELLLAHFKENLPPNTELHHLAFAGASSGVGEQPYDQSGIIGAHNRIDHIVTCLPLIPDVVAEVVSHRITTIIVAAIESFIARPGYRPPPPGQEPSTEPIDYASIMFYNPVTRVVTTGVSTGASVPKEYYEEAQKYGFSDPYDDFMFAHLRKEKTLSKEALVRHGRVMVGEILAANIEGLDKADWHKFLTDGRVSRDYELAYLDDHPSTRRYHGPDPGTSWREDASNAAQGLKAVENEFHVLQALGGESSWRGGLKLIVLAAIGTPRLATIKLDGSKMKIPTEDKAQPWKGLFPLVYSGNGAAKAPWKVWKPQPDAPDQKPWYQWMNDADLNPNLGKKPTGLSDEERGRGMHHPTRKRSGSAAGTVAEGG</sequence>
<name>A0AA40EZB7_9PEZI</name>
<dbReference type="EMBL" id="JAUKTV010000001">
    <property type="protein sequence ID" value="KAK0748325.1"/>
    <property type="molecule type" value="Genomic_DNA"/>
</dbReference>
<protein>
    <submittedName>
        <fullName evidence="2">Uncharacterized protein</fullName>
    </submittedName>
</protein>
<reference evidence="2" key="1">
    <citation type="submission" date="2023-06" db="EMBL/GenBank/DDBJ databases">
        <title>Genome-scale phylogeny and comparative genomics of the fungal order Sordariales.</title>
        <authorList>
            <consortium name="Lawrence Berkeley National Laboratory"/>
            <person name="Hensen N."/>
            <person name="Bonometti L."/>
            <person name="Westerberg I."/>
            <person name="Brannstrom I.O."/>
            <person name="Guillou S."/>
            <person name="Cros-Aarteil S."/>
            <person name="Calhoun S."/>
            <person name="Haridas S."/>
            <person name="Kuo A."/>
            <person name="Mondo S."/>
            <person name="Pangilinan J."/>
            <person name="Riley R."/>
            <person name="Labutti K."/>
            <person name="Andreopoulos B."/>
            <person name="Lipzen A."/>
            <person name="Chen C."/>
            <person name="Yanf M."/>
            <person name="Daum C."/>
            <person name="Ng V."/>
            <person name="Clum A."/>
            <person name="Steindorff A."/>
            <person name="Ohm R."/>
            <person name="Martin F."/>
            <person name="Silar P."/>
            <person name="Natvig D."/>
            <person name="Lalanne C."/>
            <person name="Gautier V."/>
            <person name="Ament-Velasquez S.L."/>
            <person name="Kruys A."/>
            <person name="Hutchinson M.I."/>
            <person name="Powell A.J."/>
            <person name="Barry K."/>
            <person name="Miller A.N."/>
            <person name="Grigoriev I.V."/>
            <person name="Debuchy R."/>
            <person name="Gladieux P."/>
            <person name="Thoren M.H."/>
            <person name="Johannesson H."/>
        </authorList>
    </citation>
    <scope>NUCLEOTIDE SEQUENCE</scope>
    <source>
        <strain evidence="2">CBS 540.89</strain>
    </source>
</reference>
<dbReference type="InterPro" id="IPR029001">
    <property type="entry name" value="ITPase-like_fam"/>
</dbReference>
<organism evidence="2 3">
    <name type="scientific">Apiosordaria backusii</name>
    <dbReference type="NCBI Taxonomy" id="314023"/>
    <lineage>
        <taxon>Eukaryota</taxon>
        <taxon>Fungi</taxon>
        <taxon>Dikarya</taxon>
        <taxon>Ascomycota</taxon>
        <taxon>Pezizomycotina</taxon>
        <taxon>Sordariomycetes</taxon>
        <taxon>Sordariomycetidae</taxon>
        <taxon>Sordariales</taxon>
        <taxon>Lasiosphaeriaceae</taxon>
        <taxon>Apiosordaria</taxon>
    </lineage>
</organism>
<dbReference type="SUPFAM" id="SSF52972">
    <property type="entry name" value="ITPase-like"/>
    <property type="match status" value="1"/>
</dbReference>
<accession>A0AA40EZB7</accession>
<feature type="compositionally biased region" description="Basic residues" evidence="1">
    <location>
        <begin position="421"/>
        <end position="430"/>
    </location>
</feature>